<organism evidence="1 2">
    <name type="scientific">Smallanthus sonchifolius</name>
    <dbReference type="NCBI Taxonomy" id="185202"/>
    <lineage>
        <taxon>Eukaryota</taxon>
        <taxon>Viridiplantae</taxon>
        <taxon>Streptophyta</taxon>
        <taxon>Embryophyta</taxon>
        <taxon>Tracheophyta</taxon>
        <taxon>Spermatophyta</taxon>
        <taxon>Magnoliopsida</taxon>
        <taxon>eudicotyledons</taxon>
        <taxon>Gunneridae</taxon>
        <taxon>Pentapetalae</taxon>
        <taxon>asterids</taxon>
        <taxon>campanulids</taxon>
        <taxon>Asterales</taxon>
        <taxon>Asteraceae</taxon>
        <taxon>Asteroideae</taxon>
        <taxon>Heliantheae alliance</taxon>
        <taxon>Millerieae</taxon>
        <taxon>Smallanthus</taxon>
    </lineage>
</organism>
<protein>
    <submittedName>
        <fullName evidence="1">Uncharacterized protein</fullName>
    </submittedName>
</protein>
<dbReference type="EMBL" id="CM042027">
    <property type="protein sequence ID" value="KAI3801573.1"/>
    <property type="molecule type" value="Genomic_DNA"/>
</dbReference>
<keyword evidence="2" id="KW-1185">Reference proteome</keyword>
<evidence type="ECO:0000313" key="1">
    <source>
        <dbReference type="EMBL" id="KAI3801573.1"/>
    </source>
</evidence>
<name>A0ACB9I1W2_9ASTR</name>
<dbReference type="Proteomes" id="UP001056120">
    <property type="component" value="Linkage Group LG10"/>
</dbReference>
<comment type="caution">
    <text evidence="1">The sequence shown here is derived from an EMBL/GenBank/DDBJ whole genome shotgun (WGS) entry which is preliminary data.</text>
</comment>
<evidence type="ECO:0000313" key="2">
    <source>
        <dbReference type="Proteomes" id="UP001056120"/>
    </source>
</evidence>
<proteinExistence type="predicted"/>
<sequence>MDLHHLEKAKSCLVTISFADPVAISHALEMTFVLATKDPYAVAMALERPDIKSQLNALLYQLLIDPSNTVCFEAITCALGKYDNSDRKEVRALGWLKTSFRSSSRPVLHAAARVVQEMGKSRAVAFALGLLNNEGDVVNTFSKSNDWDHGTSESESVLLEGDLNVILLLFFCCFSYFESPMISFLMDLAENEDTIKSLLASLMEVVRTTVACECVYVRAMVIKALIWMRSPQESFDECFAHLACSFQGTETAASCHSDLFNHISVSFHTCLLGAGPEGKHTALEAVTLVLDVPPPQPGSMSGLTSINRLTKTLAVWFLGENANYAASEYAWESATPPGTALMMLDVDKVVAAASSRNPTLVSALTRLQRCILSCSWEVCS</sequence>
<reference evidence="2" key="1">
    <citation type="journal article" date="2022" name="Mol. Ecol. Resour.">
        <title>The genomes of chicory, endive, great burdock and yacon provide insights into Asteraceae palaeo-polyploidization history and plant inulin production.</title>
        <authorList>
            <person name="Fan W."/>
            <person name="Wang S."/>
            <person name="Wang H."/>
            <person name="Wang A."/>
            <person name="Jiang F."/>
            <person name="Liu H."/>
            <person name="Zhao H."/>
            <person name="Xu D."/>
            <person name="Zhang Y."/>
        </authorList>
    </citation>
    <scope>NUCLEOTIDE SEQUENCE [LARGE SCALE GENOMIC DNA]</scope>
    <source>
        <strain evidence="2">cv. Yunnan</strain>
    </source>
</reference>
<gene>
    <name evidence="1" type="ORF">L1987_29682</name>
</gene>
<reference evidence="1 2" key="2">
    <citation type="journal article" date="2022" name="Mol. Ecol. Resour.">
        <title>The genomes of chicory, endive, great burdock and yacon provide insights into Asteraceae paleo-polyploidization history and plant inulin production.</title>
        <authorList>
            <person name="Fan W."/>
            <person name="Wang S."/>
            <person name="Wang H."/>
            <person name="Wang A."/>
            <person name="Jiang F."/>
            <person name="Liu H."/>
            <person name="Zhao H."/>
            <person name="Xu D."/>
            <person name="Zhang Y."/>
        </authorList>
    </citation>
    <scope>NUCLEOTIDE SEQUENCE [LARGE SCALE GENOMIC DNA]</scope>
    <source>
        <strain evidence="2">cv. Yunnan</strain>
        <tissue evidence="1">Leaves</tissue>
    </source>
</reference>
<accession>A0ACB9I1W2</accession>